<proteinExistence type="predicted"/>
<evidence type="ECO:0008006" key="3">
    <source>
        <dbReference type="Google" id="ProtNLM"/>
    </source>
</evidence>
<comment type="caution">
    <text evidence="1">The sequence shown here is derived from an EMBL/GenBank/DDBJ whole genome shotgun (WGS) entry which is preliminary data.</text>
</comment>
<protein>
    <recommendedName>
        <fullName evidence="3">Porin</fullName>
    </recommendedName>
</protein>
<sequence length="377" mass="42393">MKKLPIALSLVVGSGIGCSIGISKSAIADELPFTLSGHARVNYGHQDWLIPDFRDGFEFESFKLGVAGEFDKFSYKAEYRWYENVDFNTVRFADLTYHFNDRTEITGGITQTPFGLQPFASNSFWFSVNYYLGFEDDYDAGVKINHTRGNWDFQAAYFMNDEYNDAAKFSRYSFDVADDGEFRNSEDGQYNIRANYTGRFIRGATTEIGASYQYGNILNLDTSSSGDMNAYALHMRHTQNDVKVELQYINYEYNLAAPEGQADDRLALSSFTFPFLAAADGQTYSANLIYSVPYDFDNISSMTCYSEFSLAKGDDASGKNSSQWVNGCSVGWDKLFMYVDSIRGKNMWFSGGPGIGLDIGGLQDTTHRLNINVGIYF</sequence>
<dbReference type="AlphaFoldDB" id="A0A6N9TIH4"/>
<gene>
    <name evidence="1" type="ORF">GTQ48_12205</name>
</gene>
<evidence type="ECO:0000313" key="2">
    <source>
        <dbReference type="Proteomes" id="UP000471381"/>
    </source>
</evidence>
<dbReference type="EMBL" id="JAAAWO010000009">
    <property type="protein sequence ID" value="NDW16282.1"/>
    <property type="molecule type" value="Genomic_DNA"/>
</dbReference>
<accession>A0A6N9TIH4</accession>
<dbReference type="PROSITE" id="PS51257">
    <property type="entry name" value="PROKAR_LIPOPROTEIN"/>
    <property type="match status" value="1"/>
</dbReference>
<organism evidence="1 2">
    <name type="scientific">Alteromonas genovensis</name>
    <dbReference type="NCBI Taxonomy" id="471225"/>
    <lineage>
        <taxon>Bacteria</taxon>
        <taxon>Pseudomonadati</taxon>
        <taxon>Pseudomonadota</taxon>
        <taxon>Gammaproteobacteria</taxon>
        <taxon>Alteromonadales</taxon>
        <taxon>Alteromonadaceae</taxon>
        <taxon>Alteromonas/Salinimonas group</taxon>
        <taxon>Alteromonas</taxon>
    </lineage>
</organism>
<evidence type="ECO:0000313" key="1">
    <source>
        <dbReference type="EMBL" id="NDW16282.1"/>
    </source>
</evidence>
<reference evidence="1 2" key="1">
    <citation type="submission" date="2020-01" db="EMBL/GenBank/DDBJ databases">
        <title>Genomes of bacteria type strains.</title>
        <authorList>
            <person name="Chen J."/>
            <person name="Zhu S."/>
            <person name="Yang J."/>
        </authorList>
    </citation>
    <scope>NUCLEOTIDE SEQUENCE [LARGE SCALE GENOMIC DNA]</scope>
    <source>
        <strain evidence="1 2">LMG 24078</strain>
    </source>
</reference>
<name>A0A6N9TIH4_9ALTE</name>
<dbReference type="Proteomes" id="UP000471381">
    <property type="component" value="Unassembled WGS sequence"/>
</dbReference>
<keyword evidence="2" id="KW-1185">Reference proteome</keyword>
<dbReference type="RefSeq" id="WP_163106952.1">
    <property type="nucleotide sequence ID" value="NZ_JAAAWO010000009.1"/>
</dbReference>
<dbReference type="SUPFAM" id="SSF56935">
    <property type="entry name" value="Porins"/>
    <property type="match status" value="1"/>
</dbReference>